<evidence type="ECO:0000313" key="10">
    <source>
        <dbReference type="Proteomes" id="UP000007800"/>
    </source>
</evidence>
<evidence type="ECO:0000256" key="1">
    <source>
        <dbReference type="ARBA" id="ARBA00004141"/>
    </source>
</evidence>
<dbReference type="Pfam" id="PF01490">
    <property type="entry name" value="Aa_trans"/>
    <property type="match status" value="1"/>
</dbReference>
<dbReference type="Gene3D" id="1.10.238.10">
    <property type="entry name" value="EF-hand"/>
    <property type="match status" value="1"/>
</dbReference>
<organism evidence="10">
    <name type="scientific">Perkinsus marinus (strain ATCC 50983 / TXsc)</name>
    <dbReference type="NCBI Taxonomy" id="423536"/>
    <lineage>
        <taxon>Eukaryota</taxon>
        <taxon>Sar</taxon>
        <taxon>Alveolata</taxon>
        <taxon>Perkinsozoa</taxon>
        <taxon>Perkinsea</taxon>
        <taxon>Perkinsida</taxon>
        <taxon>Perkinsidae</taxon>
        <taxon>Perkinsus</taxon>
    </lineage>
</organism>
<feature type="transmembrane region" description="Helical" evidence="7">
    <location>
        <begin position="769"/>
        <end position="794"/>
    </location>
</feature>
<keyword evidence="5 7" id="KW-0472">Membrane</keyword>
<dbReference type="RefSeq" id="XP_002777681.1">
    <property type="nucleotide sequence ID" value="XM_002777635.1"/>
</dbReference>
<evidence type="ECO:0000256" key="5">
    <source>
        <dbReference type="ARBA" id="ARBA00023136"/>
    </source>
</evidence>
<dbReference type="SUPFAM" id="SSF81324">
    <property type="entry name" value="Voltage-gated potassium channels"/>
    <property type="match status" value="1"/>
</dbReference>
<dbReference type="OrthoDB" id="438545at2759"/>
<reference evidence="9 10" key="1">
    <citation type="submission" date="2008-07" db="EMBL/GenBank/DDBJ databases">
        <authorList>
            <person name="El-Sayed N."/>
            <person name="Caler E."/>
            <person name="Inman J."/>
            <person name="Amedeo P."/>
            <person name="Hass B."/>
            <person name="Wortman J."/>
        </authorList>
    </citation>
    <scope>NUCLEOTIDE SEQUENCE [LARGE SCALE GENOMIC DNA]</scope>
    <source>
        <strain evidence="10">ATCC 50983 / TXsc</strain>
    </source>
</reference>
<dbReference type="InterPro" id="IPR005821">
    <property type="entry name" value="Ion_trans_dom"/>
</dbReference>
<dbReference type="EMBL" id="GG678232">
    <property type="protein sequence ID" value="EER09497.1"/>
    <property type="molecule type" value="Genomic_DNA"/>
</dbReference>
<name>C5L190_PERM5</name>
<dbReference type="GO" id="GO:0016020">
    <property type="term" value="C:membrane"/>
    <property type="evidence" value="ECO:0007669"/>
    <property type="project" value="UniProtKB-SubCell"/>
</dbReference>
<feature type="transmembrane region" description="Helical" evidence="7">
    <location>
        <begin position="551"/>
        <end position="571"/>
    </location>
</feature>
<dbReference type="InParanoid" id="C5L190"/>
<feature type="transmembrane region" description="Helical" evidence="7">
    <location>
        <begin position="889"/>
        <end position="914"/>
    </location>
</feature>
<dbReference type="InterPro" id="IPR011992">
    <property type="entry name" value="EF-hand-dom_pair"/>
</dbReference>
<feature type="transmembrane region" description="Helical" evidence="7">
    <location>
        <begin position="656"/>
        <end position="675"/>
    </location>
</feature>
<feature type="transmembrane region" description="Helical" evidence="7">
    <location>
        <begin position="926"/>
        <end position="945"/>
    </location>
</feature>
<feature type="compositionally biased region" description="Basic and acidic residues" evidence="6">
    <location>
        <begin position="21"/>
        <end position="47"/>
    </location>
</feature>
<feature type="transmembrane region" description="Helical" evidence="7">
    <location>
        <begin position="728"/>
        <end position="749"/>
    </location>
</feature>
<dbReference type="InterPro" id="IPR018247">
    <property type="entry name" value="EF_Hand_1_Ca_BS"/>
</dbReference>
<evidence type="ECO:0000259" key="8">
    <source>
        <dbReference type="PROSITE" id="PS50222"/>
    </source>
</evidence>
<dbReference type="PROSITE" id="PS00018">
    <property type="entry name" value="EF_HAND_1"/>
    <property type="match status" value="1"/>
</dbReference>
<feature type="transmembrane region" description="Helical" evidence="7">
    <location>
        <begin position="814"/>
        <end position="840"/>
    </location>
</feature>
<sequence>MANVTHPSTADPAGRSSMGKFPRDRDGAENKSRGFDVAPRKKSDRGPEGIVDRIEFKVAVGLLITAYALTVGLRANSDDPNGRKWIMLETLFATCFTLEMSIRVYAEGWRSYLRNNWSKLDIVLVAVQWVDVVVSAATSVKILSVFGALRVLRLMQVITIGPGYRELWIVVNVMQQLLGIMCESAQVCSRNNEVHALKIREMEDDRIVEALKTVFLTTDTDGSGVVDREEIRASLKDDRIRALLNRIDILSTDVMDLCIIMDEVRGINGGIDADEFLKKCLLLRGDARGRDLIPISVAVEAAIPRFERVHIASCKRQARAELSSLRPRLMIPLCCHLPPWFESQSYPEAIDALKRSTLSSSGEDIKNDGLRRVASIASTLRTHHLVRVWGYVPDVGPLFYPNTVLRRQFSDSELLGSPIARGISERVRACTTDITNGAVKVEPVLDNPGDWMWWSPVEGTEGGNRGFVDRVEEQLEHGYIPEVRMVVDDDDDTQLNVTAQSEISTTAIAPRQRKQFMQAGGIRSSVFNLTTATLGAGALSLPYAFRNSGYLVASLCLLVCGSLSVTTIGYIQDCMDVSRCQTFEKLAFSCSSNPARGRRQDTMSVLALLAIISVITFCFGTAVGYLITLGQIGYTIGCALLSFPLPTTAEGAQSSSGTDIMLCILVLVILYPLCLAEKVSELRIPSLVGVMSVFLLVFVIIFEAIMGGHRMEESMMLPLLPACGWPGVVRTMSLVTFAFACQPNVPAIYAELKESETRRRCRATRMRSVAFWAVFICLGVYFGVGVAGVYTWGFDTKDNILYNYNPLFKDSFDVTIAFIGMAIAIVAAYPLCIFPARFGLESALLVLYPSRFDSDDSGRASRAVVILLTAMTVLLSLGCAILAPSMAQVFELVGSTSGALTCYILPSYFYICLVTGNRMTLKAVKAWSVMLIGIVFAFIGTGVAIKDMIK</sequence>
<dbReference type="Proteomes" id="UP000007800">
    <property type="component" value="Unassembled WGS sequence"/>
</dbReference>
<keyword evidence="3" id="KW-0106">Calcium</keyword>
<feature type="region of interest" description="Disordered" evidence="6">
    <location>
        <begin position="1"/>
        <end position="47"/>
    </location>
</feature>
<dbReference type="SUPFAM" id="SSF47473">
    <property type="entry name" value="EF-hand"/>
    <property type="match status" value="1"/>
</dbReference>
<protein>
    <submittedName>
        <fullName evidence="9">Amino acid transporter, putative</fullName>
    </submittedName>
</protein>
<dbReference type="GO" id="GO:0015179">
    <property type="term" value="F:L-amino acid transmembrane transporter activity"/>
    <property type="evidence" value="ECO:0007669"/>
    <property type="project" value="TreeGrafter"/>
</dbReference>
<dbReference type="InterPro" id="IPR002048">
    <property type="entry name" value="EF_hand_dom"/>
</dbReference>
<proteinExistence type="predicted"/>
<evidence type="ECO:0000256" key="2">
    <source>
        <dbReference type="ARBA" id="ARBA00022692"/>
    </source>
</evidence>
<feature type="transmembrane region" description="Helical" evidence="7">
    <location>
        <begin position="605"/>
        <end position="636"/>
    </location>
</feature>
<evidence type="ECO:0000256" key="3">
    <source>
        <dbReference type="ARBA" id="ARBA00022837"/>
    </source>
</evidence>
<dbReference type="Gene3D" id="1.20.120.350">
    <property type="entry name" value="Voltage-gated potassium channels. Chain C"/>
    <property type="match status" value="1"/>
</dbReference>
<feature type="transmembrane region" description="Helical" evidence="7">
    <location>
        <begin position="687"/>
        <end position="708"/>
    </location>
</feature>
<keyword evidence="4 7" id="KW-1133">Transmembrane helix</keyword>
<dbReference type="PROSITE" id="PS50222">
    <property type="entry name" value="EF_HAND_2"/>
    <property type="match status" value="1"/>
</dbReference>
<dbReference type="GO" id="GO:0005216">
    <property type="term" value="F:monoatomic ion channel activity"/>
    <property type="evidence" value="ECO:0007669"/>
    <property type="project" value="InterPro"/>
</dbReference>
<keyword evidence="10" id="KW-1185">Reference proteome</keyword>
<evidence type="ECO:0000256" key="4">
    <source>
        <dbReference type="ARBA" id="ARBA00022989"/>
    </source>
</evidence>
<dbReference type="PANTHER" id="PTHR22950">
    <property type="entry name" value="AMINO ACID TRANSPORTER"/>
    <property type="match status" value="1"/>
</dbReference>
<feature type="transmembrane region" description="Helical" evidence="7">
    <location>
        <begin position="860"/>
        <end position="883"/>
    </location>
</feature>
<evidence type="ECO:0000313" key="9">
    <source>
        <dbReference type="EMBL" id="EER09497.1"/>
    </source>
</evidence>
<dbReference type="GeneID" id="9052393"/>
<comment type="subcellular location">
    <subcellularLocation>
        <location evidence="1">Membrane</location>
        <topology evidence="1">Multi-pass membrane protein</topology>
    </subcellularLocation>
</comment>
<evidence type="ECO:0000256" key="6">
    <source>
        <dbReference type="SAM" id="MobiDB-lite"/>
    </source>
</evidence>
<dbReference type="PANTHER" id="PTHR22950:SF702">
    <property type="entry name" value="AMINO ACID TRANSPORTER PROTEIN"/>
    <property type="match status" value="1"/>
</dbReference>
<evidence type="ECO:0000256" key="7">
    <source>
        <dbReference type="SAM" id="Phobius"/>
    </source>
</evidence>
<dbReference type="GO" id="GO:0005509">
    <property type="term" value="F:calcium ion binding"/>
    <property type="evidence" value="ECO:0007669"/>
    <property type="project" value="InterPro"/>
</dbReference>
<dbReference type="Pfam" id="PF00520">
    <property type="entry name" value="Ion_trans"/>
    <property type="match status" value="1"/>
</dbReference>
<keyword evidence="2 7" id="KW-0812">Transmembrane</keyword>
<feature type="domain" description="EF-hand" evidence="8">
    <location>
        <begin position="206"/>
        <end position="241"/>
    </location>
</feature>
<gene>
    <name evidence="9" type="ORF">Pmar_PMAR016428</name>
</gene>
<dbReference type="InterPro" id="IPR027359">
    <property type="entry name" value="Volt_channel_dom_sf"/>
</dbReference>
<accession>C5L190</accession>
<dbReference type="InterPro" id="IPR013057">
    <property type="entry name" value="AA_transpt_TM"/>
</dbReference>
<dbReference type="AlphaFoldDB" id="C5L190"/>